<keyword evidence="6" id="KW-1185">Reference proteome</keyword>
<evidence type="ECO:0000256" key="1">
    <source>
        <dbReference type="ARBA" id="ARBA00023157"/>
    </source>
</evidence>
<comment type="caution">
    <text evidence="5">The sequence shown here is derived from an EMBL/GenBank/DDBJ whole genome shotgun (WGS) entry which is preliminary data.</text>
</comment>
<dbReference type="OrthoDB" id="192915at2759"/>
<proteinExistence type="predicted"/>
<evidence type="ECO:0000313" key="4">
    <source>
        <dbReference type="EMBL" id="KAG0496998.1"/>
    </source>
</evidence>
<dbReference type="Proteomes" id="UP000639772">
    <property type="component" value="Chromosome 1"/>
</dbReference>
<evidence type="ECO:0000256" key="2">
    <source>
        <dbReference type="SAM" id="SignalP"/>
    </source>
</evidence>
<dbReference type="EMBL" id="JADCNM010000001">
    <property type="protein sequence ID" value="KAG0501362.1"/>
    <property type="molecule type" value="Genomic_DNA"/>
</dbReference>
<dbReference type="InterPro" id="IPR008139">
    <property type="entry name" value="SaposinB_dom"/>
</dbReference>
<name>A0A835SCW8_VANPL</name>
<dbReference type="Pfam" id="PF11938">
    <property type="entry name" value="DUF3456"/>
    <property type="match status" value="1"/>
</dbReference>
<evidence type="ECO:0000313" key="5">
    <source>
        <dbReference type="EMBL" id="KAG0501362.1"/>
    </source>
</evidence>
<feature type="domain" description="Saposin B-type" evidence="3">
    <location>
        <begin position="21"/>
        <end position="158"/>
    </location>
</feature>
<feature type="signal peptide" evidence="2">
    <location>
        <begin position="1"/>
        <end position="20"/>
    </location>
</feature>
<sequence length="158" mass="17969">MQGLVLCLALLLGSHVLISAVEDKCSACYAIADEIEIELANEKPVGQRDGKVINRRDHEQRVLELLDGLCDKMKDHTLEKLDTGEEMWVKVHDWNHLPDGKDEQESRAFSKYISSFCARLLEETKDELIELLKRGGLKHGEINKALCQDLTKHCELDE</sequence>
<organism evidence="5 7">
    <name type="scientific">Vanilla planifolia</name>
    <name type="common">Vanilla</name>
    <dbReference type="NCBI Taxonomy" id="51239"/>
    <lineage>
        <taxon>Eukaryota</taxon>
        <taxon>Viridiplantae</taxon>
        <taxon>Streptophyta</taxon>
        <taxon>Embryophyta</taxon>
        <taxon>Tracheophyta</taxon>
        <taxon>Spermatophyta</taxon>
        <taxon>Magnoliopsida</taxon>
        <taxon>Liliopsida</taxon>
        <taxon>Asparagales</taxon>
        <taxon>Orchidaceae</taxon>
        <taxon>Vanilloideae</taxon>
        <taxon>Vanilleae</taxon>
        <taxon>Vanilla</taxon>
    </lineage>
</organism>
<evidence type="ECO:0000259" key="3">
    <source>
        <dbReference type="PROSITE" id="PS50015"/>
    </source>
</evidence>
<gene>
    <name evidence="5" type="ORF">HPP92_001434</name>
    <name evidence="4" type="ORF">HPP92_001689</name>
</gene>
<dbReference type="Proteomes" id="UP000636800">
    <property type="component" value="Chromosome 1"/>
</dbReference>
<keyword evidence="1" id="KW-1015">Disulfide bond</keyword>
<dbReference type="AlphaFoldDB" id="A0A835SCW8"/>
<keyword evidence="2" id="KW-0732">Signal</keyword>
<feature type="chain" id="PRO_5033643038" description="Saposin B-type domain-containing protein" evidence="2">
    <location>
        <begin position="21"/>
        <end position="158"/>
    </location>
</feature>
<evidence type="ECO:0000313" key="6">
    <source>
        <dbReference type="Proteomes" id="UP000636800"/>
    </source>
</evidence>
<dbReference type="PANTHER" id="PTHR31775">
    <property type="entry name" value="OS02G0117200 PROTEIN"/>
    <property type="match status" value="1"/>
</dbReference>
<protein>
    <recommendedName>
        <fullName evidence="3">Saposin B-type domain-containing protein</fullName>
    </recommendedName>
</protein>
<dbReference type="PROSITE" id="PS50015">
    <property type="entry name" value="SAP_B"/>
    <property type="match status" value="1"/>
</dbReference>
<dbReference type="EMBL" id="JADCNL010000001">
    <property type="protein sequence ID" value="KAG0496998.1"/>
    <property type="molecule type" value="Genomic_DNA"/>
</dbReference>
<accession>A0A835SCW8</accession>
<dbReference type="PANTHER" id="PTHR31775:SF17">
    <property type="entry name" value="OS02G0117200 PROTEIN"/>
    <property type="match status" value="1"/>
</dbReference>
<dbReference type="InterPro" id="IPR021852">
    <property type="entry name" value="DUF3456"/>
</dbReference>
<reference evidence="6 7" key="1">
    <citation type="journal article" date="2020" name="Nat. Food">
        <title>A phased Vanilla planifolia genome enables genetic improvement of flavour and production.</title>
        <authorList>
            <person name="Hasing T."/>
            <person name="Tang H."/>
            <person name="Brym M."/>
            <person name="Khazi F."/>
            <person name="Huang T."/>
            <person name="Chambers A.H."/>
        </authorList>
    </citation>
    <scope>NUCLEOTIDE SEQUENCE [LARGE SCALE GENOMIC DNA]</scope>
    <source>
        <tissue evidence="5">Leaf</tissue>
    </source>
</reference>
<evidence type="ECO:0000313" key="7">
    <source>
        <dbReference type="Proteomes" id="UP000639772"/>
    </source>
</evidence>